<organism evidence="1 2">
    <name type="scientific">Heterorhabditis bacteriophora</name>
    <name type="common">Entomopathogenic nematode worm</name>
    <dbReference type="NCBI Taxonomy" id="37862"/>
    <lineage>
        <taxon>Eukaryota</taxon>
        <taxon>Metazoa</taxon>
        <taxon>Ecdysozoa</taxon>
        <taxon>Nematoda</taxon>
        <taxon>Chromadorea</taxon>
        <taxon>Rhabditida</taxon>
        <taxon>Rhabditina</taxon>
        <taxon>Rhabditomorpha</taxon>
        <taxon>Strongyloidea</taxon>
        <taxon>Heterorhabditidae</taxon>
        <taxon>Heterorhabditis</taxon>
    </lineage>
</organism>
<evidence type="ECO:0000313" key="1">
    <source>
        <dbReference type="Proteomes" id="UP000095283"/>
    </source>
</evidence>
<dbReference type="WBParaSite" id="Hba_10045">
    <property type="protein sequence ID" value="Hba_10045"/>
    <property type="gene ID" value="Hba_10045"/>
</dbReference>
<accession>A0A1I7WXW5</accession>
<dbReference type="Proteomes" id="UP000095283">
    <property type="component" value="Unplaced"/>
</dbReference>
<proteinExistence type="predicted"/>
<reference evidence="2" key="1">
    <citation type="submission" date="2016-11" db="UniProtKB">
        <authorList>
            <consortium name="WormBaseParasite"/>
        </authorList>
    </citation>
    <scope>IDENTIFICATION</scope>
</reference>
<dbReference type="AlphaFoldDB" id="A0A1I7WXW5"/>
<evidence type="ECO:0000313" key="2">
    <source>
        <dbReference type="WBParaSite" id="Hba_10045"/>
    </source>
</evidence>
<name>A0A1I7WXW5_HETBA</name>
<keyword evidence="1" id="KW-1185">Reference proteome</keyword>
<sequence length="100" mass="10632">MTATNLPVATLAMQESSPNTYALLISGISMPKSKSTQSYTKQSTFDDEGAVRCPSSTATTHLTGQLLDVVFKQMDKERSGHKVGSDTAAVVNLLVDLISP</sequence>
<protein>
    <submittedName>
        <fullName evidence="2">Uncharacterized protein</fullName>
    </submittedName>
</protein>